<keyword evidence="8" id="KW-0479">Metal-binding</keyword>
<dbReference type="PANTHER" id="PTHR13547">
    <property type="match status" value="1"/>
</dbReference>
<evidence type="ECO:0000256" key="3">
    <source>
        <dbReference type="ARBA" id="ARBA00004173"/>
    </source>
</evidence>
<keyword evidence="6" id="KW-0819">tRNA processing</keyword>
<keyword evidence="9" id="KW-0378">Hydrolase</keyword>
<keyword evidence="7" id="KW-0540">Nuclease</keyword>
<evidence type="ECO:0000256" key="15">
    <source>
        <dbReference type="ARBA" id="ARBA00044559"/>
    </source>
</evidence>
<evidence type="ECO:0000256" key="9">
    <source>
        <dbReference type="ARBA" id="ARBA00022801"/>
    </source>
</evidence>
<feature type="domain" description="PRORP" evidence="16">
    <location>
        <begin position="345"/>
        <end position="570"/>
    </location>
</feature>
<dbReference type="Pfam" id="PF16953">
    <property type="entry name" value="PRORP"/>
    <property type="match status" value="1"/>
</dbReference>
<evidence type="ECO:0000256" key="8">
    <source>
        <dbReference type="ARBA" id="ARBA00022723"/>
    </source>
</evidence>
<evidence type="ECO:0000256" key="7">
    <source>
        <dbReference type="ARBA" id="ARBA00022722"/>
    </source>
</evidence>
<keyword evidence="11" id="KW-0460">Magnesium</keyword>
<evidence type="ECO:0000259" key="16">
    <source>
        <dbReference type="Pfam" id="PF16953"/>
    </source>
</evidence>
<dbReference type="GO" id="GO:0001682">
    <property type="term" value="P:tRNA 5'-leader removal"/>
    <property type="evidence" value="ECO:0007669"/>
    <property type="project" value="TreeGrafter"/>
</dbReference>
<proteinExistence type="inferred from homology"/>
<dbReference type="CDD" id="cd18718">
    <property type="entry name" value="PIN_PRORP"/>
    <property type="match status" value="1"/>
</dbReference>
<dbReference type="GO" id="GO:0030678">
    <property type="term" value="C:mitochondrial ribonuclease P complex"/>
    <property type="evidence" value="ECO:0007669"/>
    <property type="project" value="TreeGrafter"/>
</dbReference>
<evidence type="ECO:0000256" key="6">
    <source>
        <dbReference type="ARBA" id="ARBA00022694"/>
    </source>
</evidence>
<evidence type="ECO:0000256" key="5">
    <source>
        <dbReference type="ARBA" id="ARBA00012179"/>
    </source>
</evidence>
<keyword evidence="10" id="KW-0862">Zinc</keyword>
<comment type="subcellular location">
    <subcellularLocation>
        <location evidence="3">Mitochondrion</location>
    </subcellularLocation>
</comment>
<keyword evidence="12" id="KW-0809">Transit peptide</keyword>
<comment type="similarity">
    <text evidence="4">Belongs to the PPR family. P subfamily.</text>
</comment>
<evidence type="ECO:0000256" key="11">
    <source>
        <dbReference type="ARBA" id="ARBA00022842"/>
    </source>
</evidence>
<sequence>MFTFNYARLGKLYAFTLNLNRFNFINLNRNSKYRLFTSITNKKIFFEKIRKFKFSELCFNVRSKNCLIKNYSSLEFSSNNENHDSNVTKKDDVNIQQYVNRPYQENYITKEIENNIPLSVEQWEEIRTETLKSGSILKESNIDGFIINTCIKCNSFYSGKSYLEYMMSSKKKLNLAFIGNYMKLCYIFRSKCKEEDIKILETLYTDHILHYPYLDAKSAESIVMGISITKFWRDYIKYFDMINLSCSPGLRAYSVVINTAFYKKEYELALQLLDEMAIVGKTPLQDVFECWLEIIRKEKKFSYLELFFKYLGDYDIKPTLDIAIKIKNVYDDLKQSKLKTAFTSISNDGICRTCKKTLKAVIVTDEEFYQLKNAFLDPILIGKDIFLKTRPDEILQYQKLLKETAPYDIVLDGLNIAYAGGSKNKSAIAHSFMVKSVVEHFVKQSKKVLVLGRKHMNRWPQSNMKYIKDNASIFFADDLSQDDPFLLYATLYSGPKTNFVSRDLMRGHQFLLKDLNLKSIFIRWQVYHQYFLIYVGKDGKVTCKPPLMYRQSAQKSLCGCWHIPYKDEEKNLNIGQRTFKTTLSKSGWLCLS</sequence>
<dbReference type="EC" id="3.1.26.5" evidence="5"/>
<protein>
    <recommendedName>
        <fullName evidence="14">Mitochondrial ribonuclease P catalytic subunit</fullName>
        <ecNumber evidence="5">3.1.26.5</ecNumber>
    </recommendedName>
    <alternativeName>
        <fullName evidence="15">Mitochondrial ribonuclease P protein 3</fullName>
    </alternativeName>
</protein>
<reference evidence="17" key="1">
    <citation type="submission" date="2015-12" db="EMBL/GenBank/DDBJ databases">
        <title>De novo transcriptome assembly of four potential Pierce s Disease insect vectors from Arizona vineyards.</title>
        <authorList>
            <person name="Tassone E.E."/>
        </authorList>
    </citation>
    <scope>NUCLEOTIDE SEQUENCE</scope>
</reference>
<dbReference type="InterPro" id="IPR031595">
    <property type="entry name" value="PRORP_C"/>
</dbReference>
<dbReference type="PANTHER" id="PTHR13547:SF1">
    <property type="entry name" value="MITOCHONDRIAL RIBONUCLEASE P CATALYTIC SUBUNIT"/>
    <property type="match status" value="1"/>
</dbReference>
<evidence type="ECO:0000313" key="17">
    <source>
        <dbReference type="EMBL" id="JAS35326.1"/>
    </source>
</evidence>
<dbReference type="GO" id="GO:0097745">
    <property type="term" value="P:mitochondrial tRNA 5'-end processing"/>
    <property type="evidence" value="ECO:0007669"/>
    <property type="project" value="TreeGrafter"/>
</dbReference>
<accession>A0A1B6EBK8</accession>
<organism evidence="17">
    <name type="scientific">Clastoptera arizonana</name>
    <name type="common">Arizona spittle bug</name>
    <dbReference type="NCBI Taxonomy" id="38151"/>
    <lineage>
        <taxon>Eukaryota</taxon>
        <taxon>Metazoa</taxon>
        <taxon>Ecdysozoa</taxon>
        <taxon>Arthropoda</taxon>
        <taxon>Hexapoda</taxon>
        <taxon>Insecta</taxon>
        <taxon>Pterygota</taxon>
        <taxon>Neoptera</taxon>
        <taxon>Paraneoptera</taxon>
        <taxon>Hemiptera</taxon>
        <taxon>Auchenorrhyncha</taxon>
        <taxon>Cercopoidea</taxon>
        <taxon>Clastopteridae</taxon>
        <taxon>Clastoptera</taxon>
    </lineage>
</organism>
<dbReference type="Gene3D" id="1.25.40.10">
    <property type="entry name" value="Tetratricopeptide repeat domain"/>
    <property type="match status" value="1"/>
</dbReference>
<dbReference type="GO" id="GO:0004526">
    <property type="term" value="F:ribonuclease P activity"/>
    <property type="evidence" value="ECO:0007669"/>
    <property type="project" value="UniProtKB-EC"/>
</dbReference>
<dbReference type="AlphaFoldDB" id="A0A1B6EBK8"/>
<evidence type="ECO:0000256" key="13">
    <source>
        <dbReference type="ARBA" id="ARBA00023128"/>
    </source>
</evidence>
<dbReference type="EMBL" id="GEDC01001972">
    <property type="protein sequence ID" value="JAS35326.1"/>
    <property type="molecule type" value="Transcribed_RNA"/>
</dbReference>
<evidence type="ECO:0000256" key="1">
    <source>
        <dbReference type="ARBA" id="ARBA00000928"/>
    </source>
</evidence>
<dbReference type="GO" id="GO:0046872">
    <property type="term" value="F:metal ion binding"/>
    <property type="evidence" value="ECO:0007669"/>
    <property type="project" value="UniProtKB-KW"/>
</dbReference>
<evidence type="ECO:0000256" key="10">
    <source>
        <dbReference type="ARBA" id="ARBA00022833"/>
    </source>
</evidence>
<evidence type="ECO:0000256" key="4">
    <source>
        <dbReference type="ARBA" id="ARBA00007626"/>
    </source>
</evidence>
<evidence type="ECO:0000256" key="2">
    <source>
        <dbReference type="ARBA" id="ARBA00001946"/>
    </source>
</evidence>
<gene>
    <name evidence="17" type="ORF">g.17251</name>
</gene>
<evidence type="ECO:0000256" key="12">
    <source>
        <dbReference type="ARBA" id="ARBA00022946"/>
    </source>
</evidence>
<evidence type="ECO:0000256" key="14">
    <source>
        <dbReference type="ARBA" id="ARBA00044536"/>
    </source>
</evidence>
<dbReference type="Gene3D" id="3.40.50.11980">
    <property type="match status" value="1"/>
</dbReference>
<comment type="cofactor">
    <cofactor evidence="2">
        <name>Mg(2+)</name>
        <dbReference type="ChEBI" id="CHEBI:18420"/>
    </cofactor>
</comment>
<name>A0A1B6EBK8_9HEMI</name>
<comment type="catalytic activity">
    <reaction evidence="1">
        <text>Endonucleolytic cleavage of RNA, removing 5'-extranucleotides from tRNA precursor.</text>
        <dbReference type="EC" id="3.1.26.5"/>
    </reaction>
</comment>
<dbReference type="InterPro" id="IPR033495">
    <property type="entry name" value="MRPP3_PIN_dom"/>
</dbReference>
<keyword evidence="13" id="KW-0496">Mitochondrion</keyword>
<dbReference type="InterPro" id="IPR011990">
    <property type="entry name" value="TPR-like_helical_dom_sf"/>
</dbReference>